<evidence type="ECO:0000313" key="1">
    <source>
        <dbReference type="EMBL" id="SIT12266.1"/>
    </source>
</evidence>
<dbReference type="NCBIfam" id="TIGR00661">
    <property type="entry name" value="MJ1255"/>
    <property type="match status" value="1"/>
</dbReference>
<dbReference type="RefSeq" id="WP_054341903.1">
    <property type="nucleotide sequence ID" value="NZ_FTOE01000017.1"/>
</dbReference>
<dbReference type="OrthoDB" id="9793805at2"/>
<dbReference type="Proteomes" id="UP000185999">
    <property type="component" value="Unassembled WGS sequence"/>
</dbReference>
<organism evidence="1 2">
    <name type="scientific">Neptunomonas antarctica</name>
    <dbReference type="NCBI Taxonomy" id="619304"/>
    <lineage>
        <taxon>Bacteria</taxon>
        <taxon>Pseudomonadati</taxon>
        <taxon>Pseudomonadota</taxon>
        <taxon>Gammaproteobacteria</taxon>
        <taxon>Oceanospirillales</taxon>
        <taxon>Oceanospirillaceae</taxon>
        <taxon>Neptunomonas</taxon>
    </lineage>
</organism>
<gene>
    <name evidence="1" type="ORF">SAMN05421760_11735</name>
</gene>
<proteinExistence type="predicted"/>
<sequence length="338" mass="38045">MRVLYGVQATGNGHIARARVMALALAGAGVHVDYLFSGRPKSDLFDMACFGNYKVRRGLTFYMGEGSRVKPIKSLLSNNFTQLYRDINALDLTHYDLIISDFEPITAWASKLQNKPSIGIAHQYAFLHRLPDAFYSRFIRPGIQLFAPVKQAIGVHWNQFDALIVPPLISPAKFKPGHISKMIVVYLPYELDETLYYWFSAFPDYQFRVYAPIKKRIVRSNVVFNPASRDDFEKDLSVCEGVISNCGFGLASEAMQYGKKFLSKPMKGQFEQQSNAYILKSLGLATIIKELDVDAIESWLELASPAPKCFPDVAGILSEWIAQGCDCSVELVVKQMWV</sequence>
<dbReference type="Pfam" id="PF13528">
    <property type="entry name" value="Glyco_trans_1_3"/>
    <property type="match status" value="2"/>
</dbReference>
<evidence type="ECO:0000313" key="2">
    <source>
        <dbReference type="Proteomes" id="UP000185999"/>
    </source>
</evidence>
<protein>
    <recommendedName>
        <fullName evidence="3">Glycosyltransferase</fullName>
    </recommendedName>
</protein>
<evidence type="ECO:0008006" key="3">
    <source>
        <dbReference type="Google" id="ProtNLM"/>
    </source>
</evidence>
<dbReference type="Gene3D" id="3.40.50.2000">
    <property type="entry name" value="Glycogen Phosphorylase B"/>
    <property type="match status" value="1"/>
</dbReference>
<dbReference type="AlphaFoldDB" id="A0A1N7PNU5"/>
<dbReference type="STRING" id="619304.SAMN05421760_11735"/>
<dbReference type="SUPFAM" id="SSF53756">
    <property type="entry name" value="UDP-Glycosyltransferase/glycogen phosphorylase"/>
    <property type="match status" value="1"/>
</dbReference>
<dbReference type="EMBL" id="FTOE01000017">
    <property type="protein sequence ID" value="SIT12266.1"/>
    <property type="molecule type" value="Genomic_DNA"/>
</dbReference>
<reference evidence="2" key="1">
    <citation type="submission" date="2017-01" db="EMBL/GenBank/DDBJ databases">
        <authorList>
            <person name="Varghese N."/>
            <person name="Submissions S."/>
        </authorList>
    </citation>
    <scope>NUCLEOTIDE SEQUENCE [LARGE SCALE GENOMIC DNA]</scope>
    <source>
        <strain evidence="2">DSM 22306</strain>
    </source>
</reference>
<keyword evidence="2" id="KW-1185">Reference proteome</keyword>
<name>A0A1N7PNU5_9GAMM</name>
<dbReference type="InterPro" id="IPR005262">
    <property type="entry name" value="MJ1255-like"/>
</dbReference>
<accession>A0A1N7PNU5</accession>